<keyword evidence="3" id="KW-1185">Reference proteome</keyword>
<reference evidence="2" key="1">
    <citation type="submission" date="2023-06" db="EMBL/GenBank/DDBJ databases">
        <title>Gycomyces niveus sp.nov., a novel actinomycete isolated from soil in Shouguang.</title>
        <authorList>
            <person name="Yang X."/>
            <person name="Zhao J."/>
        </authorList>
    </citation>
    <scope>NUCLEOTIDE SEQUENCE</scope>
    <source>
        <strain evidence="2">NEAU C2</strain>
    </source>
</reference>
<evidence type="ECO:0000256" key="1">
    <source>
        <dbReference type="SAM" id="MobiDB-lite"/>
    </source>
</evidence>
<feature type="region of interest" description="Disordered" evidence="1">
    <location>
        <begin position="1"/>
        <end position="23"/>
    </location>
</feature>
<evidence type="ECO:0000313" key="3">
    <source>
        <dbReference type="Proteomes" id="UP001171902"/>
    </source>
</evidence>
<evidence type="ECO:0000313" key="2">
    <source>
        <dbReference type="EMBL" id="MDN3239586.1"/>
    </source>
</evidence>
<proteinExistence type="predicted"/>
<dbReference type="EMBL" id="JAUEMJ010000002">
    <property type="protein sequence ID" value="MDN3239586.1"/>
    <property type="molecule type" value="Genomic_DNA"/>
</dbReference>
<organism evidence="2 3">
    <name type="scientific">Glycomyces tritici</name>
    <dbReference type="NCBI Taxonomy" id="2665176"/>
    <lineage>
        <taxon>Bacteria</taxon>
        <taxon>Bacillati</taxon>
        <taxon>Actinomycetota</taxon>
        <taxon>Actinomycetes</taxon>
        <taxon>Glycomycetales</taxon>
        <taxon>Glycomycetaceae</taxon>
        <taxon>Glycomyces</taxon>
    </lineage>
</organism>
<accession>A0ABT7YLT1</accession>
<protein>
    <submittedName>
        <fullName evidence="2">Uncharacterized protein</fullName>
    </submittedName>
</protein>
<gene>
    <name evidence="2" type="ORF">QWI33_07610</name>
</gene>
<sequence>MYNRTAKPKPDNDQSASDPLERGQFSDGRRVFVVRASSTDAPDSFQVHTKGNQSEICLVVSGLNTGNLHATWSEEWRSATPEWREWARNNAFKAFHTVKTAQIRFCRG</sequence>
<name>A0ABT7YLT1_9ACTN</name>
<dbReference type="RefSeq" id="WP_289956474.1">
    <property type="nucleotide sequence ID" value="NZ_JAUEMJ010000002.1"/>
</dbReference>
<dbReference type="Proteomes" id="UP001171902">
    <property type="component" value="Unassembled WGS sequence"/>
</dbReference>
<comment type="caution">
    <text evidence="2">The sequence shown here is derived from an EMBL/GenBank/DDBJ whole genome shotgun (WGS) entry which is preliminary data.</text>
</comment>